<keyword evidence="2" id="KW-0325">Glycoprotein</keyword>
<reference evidence="4 5" key="1">
    <citation type="submission" date="2016-03" db="EMBL/GenBank/DDBJ databases">
        <title>EvidentialGene: Evidence-directed Construction of Genes on Genomes.</title>
        <authorList>
            <person name="Gilbert D.G."/>
            <person name="Choi J.-H."/>
            <person name="Mockaitis K."/>
            <person name="Colbourne J."/>
            <person name="Pfrender M."/>
        </authorList>
    </citation>
    <scope>NUCLEOTIDE SEQUENCE [LARGE SCALE GENOMIC DNA]</scope>
    <source>
        <strain evidence="4 5">Xinb3</strain>
        <tissue evidence="4">Complete organism</tissue>
    </source>
</reference>
<dbReference type="SUPFAM" id="SSF54060">
    <property type="entry name" value="His-Me finger endonucleases"/>
    <property type="match status" value="1"/>
</dbReference>
<evidence type="ECO:0000256" key="2">
    <source>
        <dbReference type="ARBA" id="ARBA00023180"/>
    </source>
</evidence>
<dbReference type="CDD" id="cd16018">
    <property type="entry name" value="Enpp"/>
    <property type="match status" value="1"/>
</dbReference>
<comment type="caution">
    <text evidence="4">The sequence shown here is derived from an EMBL/GenBank/DDBJ whole genome shotgun (WGS) entry which is preliminary data.</text>
</comment>
<dbReference type="Gene3D" id="3.40.570.10">
    <property type="entry name" value="Extracellular Endonuclease, subunit A"/>
    <property type="match status" value="1"/>
</dbReference>
<proteinExistence type="predicted"/>
<dbReference type="InterPro" id="IPR044925">
    <property type="entry name" value="His-Me_finger_sf"/>
</dbReference>
<dbReference type="Pfam" id="PF01663">
    <property type="entry name" value="Phosphodiest"/>
    <property type="match status" value="1"/>
</dbReference>
<dbReference type="AlphaFoldDB" id="A0A0P5C9B5"/>
<dbReference type="InterPro" id="IPR020821">
    <property type="entry name" value="ENPP1-3/EXOG-like_nuc-like"/>
</dbReference>
<evidence type="ECO:0000313" key="5">
    <source>
        <dbReference type="Proteomes" id="UP000076858"/>
    </source>
</evidence>
<dbReference type="InterPro" id="IPR044929">
    <property type="entry name" value="DNA/RNA_non-sp_Endonuclease_sf"/>
</dbReference>
<sequence>MTHGYYVLFSLLVGASLALPPVADESCSAFHVDSAQCLPYWSLKGEAAKPPLLLVSLDGFRSDYLERLSRTSSTKGLVRLARCGVKAASMIPVFPTITLPNHYSIVTGLYPESHGIVAHEFYDPELGRNFSLPAAGFNFSAPNLLDRAWWLGEPIWFTIRRQGKKSASYFWPGSYINDPIRAPDYWLPYNGSIPFEQRISQVIDWLLLPQPKRPNFIGLYLEEPDGSGHNNGPDSKMVDEQVLKVDNQIEFLIDSMAAKGILGCVDIIVVSDHGMASVPMNRNVVKLEEMVKDVASSAFCYDCAEGLTPTLRPINDSKMERDRIAADIECRNDKIRVYDKWDFPRRHHYANSPRISSLLFDLSISWRVIVGTEDYLPGGHGWDNTYTDMQAIFVAQGPSFLRDGSTVDPFSNVELYNLMCWLTGVDPAPNDGTWGALHHLLVIQPPNPTENNNVVPHILDYPLDNQGLRTQFIDHQKRRRVCDLLSGYSDPIQNARLNLTESAAKELVDLHAPWGLPGSKREGVKVLISPDYIVGFNVREGIPSWVSYTLSNTTELSNHSVVSSWGVDPRLRVQDVSICDRFQEHSQPSSLLLAPLFFPNFCSSTENSVDGWVETNAIEISPAFEKYWQDIEKRIMELSGNAGRIHVVAGPARNSPSPAIFLVVSHCTDLMELDCSGKELDVQSFLLPTHLHYGRDCLSSNLFLRSHLATVRDVEHASGLNIFQSLSREAKVQVLGRTVLASSLLVDPRPKLWPNDKLASGHADSHKDPFSLRWIFSLLSLIAVAVGNHVIAAI</sequence>
<dbReference type="STRING" id="35525.A0A0P5C9B5"/>
<dbReference type="GO" id="GO:0055120">
    <property type="term" value="C:striated muscle dense body"/>
    <property type="evidence" value="ECO:0007669"/>
    <property type="project" value="TreeGrafter"/>
</dbReference>
<dbReference type="InterPro" id="IPR017850">
    <property type="entry name" value="Alkaline_phosphatase_core_sf"/>
</dbReference>
<feature type="domain" description="ENPP1-3/EXOG-like endonuclease/phosphodiesterase" evidence="3">
    <location>
        <begin position="529"/>
        <end position="729"/>
    </location>
</feature>
<dbReference type="InterPro" id="IPR002591">
    <property type="entry name" value="Phosphodiest/P_Trfase"/>
</dbReference>
<dbReference type="Proteomes" id="UP000076858">
    <property type="component" value="Unassembled WGS sequence"/>
</dbReference>
<gene>
    <name evidence="4" type="ORF">APZ42_030963</name>
</gene>
<dbReference type="SMART" id="SM00477">
    <property type="entry name" value="NUC"/>
    <property type="match status" value="1"/>
</dbReference>
<protein>
    <submittedName>
        <fullName evidence="4">Bis(5'-adenosyl)-triphosphatase ENPP4</fullName>
    </submittedName>
</protein>
<dbReference type="OrthoDB" id="415411at2759"/>
<dbReference type="GO" id="GO:0016787">
    <property type="term" value="F:hydrolase activity"/>
    <property type="evidence" value="ECO:0007669"/>
    <property type="project" value="UniProtKB-KW"/>
</dbReference>
<keyword evidence="5" id="KW-1185">Reference proteome</keyword>
<dbReference type="GO" id="GO:0003676">
    <property type="term" value="F:nucleic acid binding"/>
    <property type="evidence" value="ECO:0007669"/>
    <property type="project" value="InterPro"/>
</dbReference>
<dbReference type="GO" id="GO:0046872">
    <property type="term" value="F:metal ion binding"/>
    <property type="evidence" value="ECO:0007669"/>
    <property type="project" value="InterPro"/>
</dbReference>
<evidence type="ECO:0000313" key="4">
    <source>
        <dbReference type="EMBL" id="KZS05724.1"/>
    </source>
</evidence>
<evidence type="ECO:0000259" key="3">
    <source>
        <dbReference type="SMART" id="SM00477"/>
    </source>
</evidence>
<evidence type="ECO:0000256" key="1">
    <source>
        <dbReference type="ARBA" id="ARBA00022801"/>
    </source>
</evidence>
<dbReference type="GO" id="GO:0031674">
    <property type="term" value="C:I band"/>
    <property type="evidence" value="ECO:0007669"/>
    <property type="project" value="TreeGrafter"/>
</dbReference>
<dbReference type="PANTHER" id="PTHR10151">
    <property type="entry name" value="ECTONUCLEOTIDE PYROPHOSPHATASE/PHOSPHODIESTERASE"/>
    <property type="match status" value="1"/>
</dbReference>
<dbReference type="Gene3D" id="3.30.1360.180">
    <property type="match status" value="1"/>
</dbReference>
<organism evidence="4 5">
    <name type="scientific">Daphnia magna</name>
    <dbReference type="NCBI Taxonomy" id="35525"/>
    <lineage>
        <taxon>Eukaryota</taxon>
        <taxon>Metazoa</taxon>
        <taxon>Ecdysozoa</taxon>
        <taxon>Arthropoda</taxon>
        <taxon>Crustacea</taxon>
        <taxon>Branchiopoda</taxon>
        <taxon>Diplostraca</taxon>
        <taxon>Cladocera</taxon>
        <taxon>Anomopoda</taxon>
        <taxon>Daphniidae</taxon>
        <taxon>Daphnia</taxon>
    </lineage>
</organism>
<accession>A0A0P5C9B5</accession>
<dbReference type="SUPFAM" id="SSF53649">
    <property type="entry name" value="Alkaline phosphatase-like"/>
    <property type="match status" value="1"/>
</dbReference>
<dbReference type="PANTHER" id="PTHR10151:SF114">
    <property type="entry name" value="ECTONUCLEOTIDE PYROPHOSPHATASE_PHOSPHODIESTERASE C27A7.3"/>
    <property type="match status" value="1"/>
</dbReference>
<name>A0A0P5C9B5_9CRUS</name>
<dbReference type="Gene3D" id="3.40.720.10">
    <property type="entry name" value="Alkaline Phosphatase, subunit A"/>
    <property type="match status" value="1"/>
</dbReference>
<dbReference type="EMBL" id="LRGB01002864">
    <property type="protein sequence ID" value="KZS05724.1"/>
    <property type="molecule type" value="Genomic_DNA"/>
</dbReference>
<dbReference type="GO" id="GO:0016529">
    <property type="term" value="C:sarcoplasmic reticulum"/>
    <property type="evidence" value="ECO:0007669"/>
    <property type="project" value="TreeGrafter"/>
</dbReference>
<keyword evidence="1" id="KW-0378">Hydrolase</keyword>